<dbReference type="NCBIfam" id="NF011127">
    <property type="entry name" value="PRK14553.1-7"/>
    <property type="match status" value="1"/>
</dbReference>
<dbReference type="OrthoDB" id="48998at2"/>
<dbReference type="Pfam" id="PF04327">
    <property type="entry name" value="Peptidase_Prp"/>
    <property type="match status" value="1"/>
</dbReference>
<keyword evidence="3" id="KW-0378">Hydrolase</keyword>
<dbReference type="GO" id="GO:0008234">
    <property type="term" value="F:cysteine-type peptidase activity"/>
    <property type="evidence" value="ECO:0007669"/>
    <property type="project" value="UniProtKB-KW"/>
</dbReference>
<dbReference type="GO" id="GO:0006508">
    <property type="term" value="P:proteolysis"/>
    <property type="evidence" value="ECO:0007669"/>
    <property type="project" value="UniProtKB-KW"/>
</dbReference>
<name>A0A343JEN7_9CLOT</name>
<dbReference type="RefSeq" id="WP_119866122.1">
    <property type="nucleotide sequence ID" value="NZ_CP016786.1"/>
</dbReference>
<evidence type="ECO:0000256" key="3">
    <source>
        <dbReference type="ARBA" id="ARBA00022801"/>
    </source>
</evidence>
<dbReference type="PANTHER" id="PTHR39178">
    <property type="entry name" value="HYPOTHETICAL RIBOSOME-ASSOCIATED PROTEIN"/>
    <property type="match status" value="1"/>
</dbReference>
<evidence type="ECO:0000256" key="4">
    <source>
        <dbReference type="ARBA" id="ARBA00022807"/>
    </source>
</evidence>
<protein>
    <recommendedName>
        <fullName evidence="6">Ribosomal processing cysteine protease Prp</fullName>
    </recommendedName>
</protein>
<reference evidence="7 8" key="1">
    <citation type="submission" date="2016-08" db="EMBL/GenBank/DDBJ databases">
        <title>Complete Genome Sequence Of The Indigo Reducing Clostridium isatidis DSM15098.</title>
        <authorList>
            <person name="Little G.T."/>
            <person name="Minton N.P."/>
        </authorList>
    </citation>
    <scope>NUCLEOTIDE SEQUENCE [LARGE SCALE GENOMIC DNA]</scope>
    <source>
        <strain evidence="7 8">DSM 15098</strain>
    </source>
</reference>
<proteinExistence type="inferred from homology"/>
<keyword evidence="2" id="KW-0645">Protease</keyword>
<evidence type="ECO:0000313" key="8">
    <source>
        <dbReference type="Proteomes" id="UP000264883"/>
    </source>
</evidence>
<evidence type="ECO:0000256" key="1">
    <source>
        <dbReference type="ARBA" id="ARBA00022517"/>
    </source>
</evidence>
<organism evidence="7 8">
    <name type="scientific">Clostridium isatidis</name>
    <dbReference type="NCBI Taxonomy" id="182773"/>
    <lineage>
        <taxon>Bacteria</taxon>
        <taxon>Bacillati</taxon>
        <taxon>Bacillota</taxon>
        <taxon>Clostridia</taxon>
        <taxon>Eubacteriales</taxon>
        <taxon>Clostridiaceae</taxon>
        <taxon>Clostridium</taxon>
    </lineage>
</organism>
<dbReference type="CDD" id="cd16332">
    <property type="entry name" value="Prp-like"/>
    <property type="match status" value="1"/>
</dbReference>
<dbReference type="GO" id="GO:0042254">
    <property type="term" value="P:ribosome biogenesis"/>
    <property type="evidence" value="ECO:0007669"/>
    <property type="project" value="UniProtKB-KW"/>
</dbReference>
<comment type="similarity">
    <text evidence="5">Belongs to the Prp family.</text>
</comment>
<keyword evidence="7" id="KW-0687">Ribonucleoprotein</keyword>
<evidence type="ECO:0000256" key="5">
    <source>
        <dbReference type="ARBA" id="ARBA00044503"/>
    </source>
</evidence>
<dbReference type="Proteomes" id="UP000264883">
    <property type="component" value="Chromosome"/>
</dbReference>
<evidence type="ECO:0000313" key="7">
    <source>
        <dbReference type="EMBL" id="ASW43995.1"/>
    </source>
</evidence>
<dbReference type="Gene3D" id="3.30.70.1490">
    <property type="entry name" value="Cysteine protease Prp"/>
    <property type="match status" value="1"/>
</dbReference>
<keyword evidence="8" id="KW-1185">Reference proteome</keyword>
<keyword evidence="4" id="KW-0788">Thiol protease</keyword>
<dbReference type="InterPro" id="IPR007422">
    <property type="entry name" value="Peptidase_Prp"/>
</dbReference>
<dbReference type="AlphaFoldDB" id="A0A343JEN7"/>
<keyword evidence="1" id="KW-0690">Ribosome biogenesis</keyword>
<evidence type="ECO:0000256" key="2">
    <source>
        <dbReference type="ARBA" id="ARBA00022670"/>
    </source>
</evidence>
<accession>A0A343JEN7</accession>
<gene>
    <name evidence="7" type="ORF">BEN51_11015</name>
</gene>
<dbReference type="PANTHER" id="PTHR39178:SF1">
    <property type="entry name" value="RIBOSOMAL-PROCESSING CYSTEINE PROTEASE PRP"/>
    <property type="match status" value="1"/>
</dbReference>
<sequence length="124" mass="13995">MIKIEILRKENSTVGFKISGHALSQAEMKKASGLYDLICNSVSVLSQSVVIGIEEVLGIKTNYEIRDGYLYLNLSNLKSEDIDKCQLLLLTFEKSIESVIESIKLNFGTKKDGEYIRLVKEEVY</sequence>
<dbReference type="InterPro" id="IPR036764">
    <property type="entry name" value="Peptidase_Prp_sf"/>
</dbReference>
<dbReference type="GO" id="GO:0005840">
    <property type="term" value="C:ribosome"/>
    <property type="evidence" value="ECO:0007669"/>
    <property type="project" value="UniProtKB-KW"/>
</dbReference>
<keyword evidence="7" id="KW-0689">Ribosomal protein</keyword>
<evidence type="ECO:0000256" key="6">
    <source>
        <dbReference type="ARBA" id="ARBA00044538"/>
    </source>
</evidence>
<dbReference type="KEGG" id="cia:BEN51_11015"/>
<dbReference type="SUPFAM" id="SSF118010">
    <property type="entry name" value="TM1457-like"/>
    <property type="match status" value="1"/>
</dbReference>
<dbReference type="EMBL" id="CP016786">
    <property type="protein sequence ID" value="ASW43995.1"/>
    <property type="molecule type" value="Genomic_DNA"/>
</dbReference>